<dbReference type="OrthoDB" id="331765at2759"/>
<dbReference type="Proteomes" id="UP000663879">
    <property type="component" value="Unassembled WGS sequence"/>
</dbReference>
<dbReference type="AlphaFoldDB" id="A0A814RES1"/>
<keyword evidence="5" id="KW-1185">Reference proteome</keyword>
<reference evidence="4" key="1">
    <citation type="submission" date="2021-02" db="EMBL/GenBank/DDBJ databases">
        <authorList>
            <person name="Nowell W R."/>
        </authorList>
    </citation>
    <scope>NUCLEOTIDE SEQUENCE</scope>
    <source>
        <strain evidence="4">Ploen Becks lab</strain>
    </source>
</reference>
<proteinExistence type="predicted"/>
<evidence type="ECO:0000313" key="4">
    <source>
        <dbReference type="EMBL" id="CAF1132010.1"/>
    </source>
</evidence>
<gene>
    <name evidence="4" type="ORF">OXX778_LOCUS22517</name>
</gene>
<dbReference type="GO" id="GO:0005879">
    <property type="term" value="C:axonemal microtubule"/>
    <property type="evidence" value="ECO:0007669"/>
    <property type="project" value="TreeGrafter"/>
</dbReference>
<organism evidence="4 5">
    <name type="scientific">Brachionus calyciflorus</name>
    <dbReference type="NCBI Taxonomy" id="104777"/>
    <lineage>
        <taxon>Eukaryota</taxon>
        <taxon>Metazoa</taxon>
        <taxon>Spiralia</taxon>
        <taxon>Gnathifera</taxon>
        <taxon>Rotifera</taxon>
        <taxon>Eurotatoria</taxon>
        <taxon>Monogononta</taxon>
        <taxon>Pseudotrocha</taxon>
        <taxon>Ploima</taxon>
        <taxon>Brachionidae</taxon>
        <taxon>Brachionus</taxon>
    </lineage>
</organism>
<sequence length="122" mass="15119">DRIKTFHSALKYTEVLKEREAQLEIKKILEQLNKIREDEIDKQAYALLQAKYKEDEEAYRKKQDELRKVFEHHKKQIQEHEHKREQEKDQVRRDAEALRVLSEQYQLESEQLEMIRLRKMRE</sequence>
<feature type="non-terminal residue" evidence="4">
    <location>
        <position position="122"/>
    </location>
</feature>
<keyword evidence="1" id="KW-0175">Coiled coil</keyword>
<feature type="region of interest" description="Disordered" evidence="2">
    <location>
        <begin position="72"/>
        <end position="92"/>
    </location>
</feature>
<feature type="domain" description="Trichohyalin-plectin-homology" evidence="3">
    <location>
        <begin position="1"/>
        <end position="121"/>
    </location>
</feature>
<dbReference type="EMBL" id="CAJNOC010009705">
    <property type="protein sequence ID" value="CAF1132010.1"/>
    <property type="molecule type" value="Genomic_DNA"/>
</dbReference>
<evidence type="ECO:0000256" key="1">
    <source>
        <dbReference type="ARBA" id="ARBA00023054"/>
    </source>
</evidence>
<dbReference type="PANTHER" id="PTHR28663">
    <property type="entry name" value="COILED-COIL DOMAIN-CONTAINING PROTEIN 173"/>
    <property type="match status" value="1"/>
</dbReference>
<dbReference type="InterPro" id="IPR039986">
    <property type="entry name" value="CFAP210"/>
</dbReference>
<name>A0A814RES1_9BILA</name>
<feature type="non-terminal residue" evidence="4">
    <location>
        <position position="1"/>
    </location>
</feature>
<feature type="compositionally biased region" description="Basic and acidic residues" evidence="2">
    <location>
        <begin position="76"/>
        <end position="92"/>
    </location>
</feature>
<dbReference type="Pfam" id="PF13868">
    <property type="entry name" value="TPH"/>
    <property type="match status" value="1"/>
</dbReference>
<comment type="caution">
    <text evidence="4">The sequence shown here is derived from an EMBL/GenBank/DDBJ whole genome shotgun (WGS) entry which is preliminary data.</text>
</comment>
<dbReference type="InterPro" id="IPR043597">
    <property type="entry name" value="TPH_dom"/>
</dbReference>
<evidence type="ECO:0000259" key="3">
    <source>
        <dbReference type="Pfam" id="PF13868"/>
    </source>
</evidence>
<protein>
    <recommendedName>
        <fullName evidence="3">Trichohyalin-plectin-homology domain-containing protein</fullName>
    </recommendedName>
</protein>
<evidence type="ECO:0000256" key="2">
    <source>
        <dbReference type="SAM" id="MobiDB-lite"/>
    </source>
</evidence>
<dbReference type="PANTHER" id="PTHR28663:SF1">
    <property type="entry name" value="CILIA- AND FLAGELLA- ASSOCIATED PROTEIN 210"/>
    <property type="match status" value="1"/>
</dbReference>
<evidence type="ECO:0000313" key="5">
    <source>
        <dbReference type="Proteomes" id="UP000663879"/>
    </source>
</evidence>
<accession>A0A814RES1</accession>